<dbReference type="Proteomes" id="UP000036700">
    <property type="component" value="Chromosome"/>
</dbReference>
<dbReference type="NCBIfam" id="TIGR01683">
    <property type="entry name" value="thiS"/>
    <property type="match status" value="1"/>
</dbReference>
<dbReference type="InterPro" id="IPR003749">
    <property type="entry name" value="ThiS/MoaD-like"/>
</dbReference>
<dbReference type="PANTHER" id="PTHR34472">
    <property type="entry name" value="SULFUR CARRIER PROTEIN THIS"/>
    <property type="match status" value="1"/>
</dbReference>
<dbReference type="PATRIC" id="fig|445709.3.peg.3858"/>
<dbReference type="InterPro" id="IPR012675">
    <property type="entry name" value="Beta-grasp_dom_sf"/>
</dbReference>
<dbReference type="STRING" id="445709.ABW99_18320"/>
<dbReference type="SUPFAM" id="SSF54285">
    <property type="entry name" value="MoaD/ThiS"/>
    <property type="match status" value="1"/>
</dbReference>
<dbReference type="CDD" id="cd00565">
    <property type="entry name" value="Ubl_ThiS"/>
    <property type="match status" value="1"/>
</dbReference>
<dbReference type="AlphaFoldDB" id="A0A0G3F0Z8"/>
<dbReference type="InterPro" id="IPR016155">
    <property type="entry name" value="Mopterin_synth/thiamin_S_b"/>
</dbReference>
<sequence>MEITINQQALKLAENASLSDALAAFGAQPPFAAAVNGDFVPKAQYGARQLRPGDRVDVVQPVAGG</sequence>
<dbReference type="Pfam" id="PF02597">
    <property type="entry name" value="ThiS"/>
    <property type="match status" value="1"/>
</dbReference>
<name>A0A0G3F0Z8_9BURK</name>
<dbReference type="RefSeq" id="WP_047216793.1">
    <property type="nucleotide sequence ID" value="NZ_CP011568.3"/>
</dbReference>
<dbReference type="PANTHER" id="PTHR34472:SF1">
    <property type="entry name" value="SULFUR CARRIER PROTEIN THIS"/>
    <property type="match status" value="1"/>
</dbReference>
<evidence type="ECO:0000313" key="1">
    <source>
        <dbReference type="EMBL" id="AKJ70696.1"/>
    </source>
</evidence>
<protein>
    <submittedName>
        <fullName evidence="1">Thiamine biosynthesis protein ThiS</fullName>
    </submittedName>
</protein>
<gene>
    <name evidence="1" type="ORF">ABW99_18320</name>
</gene>
<dbReference type="EMBL" id="CP011568">
    <property type="protein sequence ID" value="AKJ70696.1"/>
    <property type="molecule type" value="Genomic_DNA"/>
</dbReference>
<organism evidence="1 2">
    <name type="scientific">Pandoraea thiooxydans</name>
    <dbReference type="NCBI Taxonomy" id="445709"/>
    <lineage>
        <taxon>Bacteria</taxon>
        <taxon>Pseudomonadati</taxon>
        <taxon>Pseudomonadota</taxon>
        <taxon>Betaproteobacteria</taxon>
        <taxon>Burkholderiales</taxon>
        <taxon>Burkholderiaceae</taxon>
        <taxon>Pandoraea</taxon>
    </lineage>
</organism>
<proteinExistence type="predicted"/>
<dbReference type="Gene3D" id="3.10.20.30">
    <property type="match status" value="1"/>
</dbReference>
<reference evidence="2" key="1">
    <citation type="submission" date="2015-06" db="EMBL/GenBank/DDBJ databases">
        <authorList>
            <person name="Lim Y.L."/>
            <person name="Ee R."/>
            <person name="Yong D."/>
            <person name="How K.Y."/>
            <person name="Yin W.F."/>
            <person name="Chan K.G."/>
        </authorList>
    </citation>
    <scope>NUCLEOTIDE SEQUENCE [LARGE SCALE GENOMIC DNA]</scope>
    <source>
        <strain evidence="2">DSM 25325</strain>
    </source>
</reference>
<keyword evidence="2" id="KW-1185">Reference proteome</keyword>
<dbReference type="KEGG" id="ptx:ABW99_18320"/>
<accession>A0A0G3F0Z8</accession>
<dbReference type="InterPro" id="IPR010035">
    <property type="entry name" value="Thi_S"/>
</dbReference>
<dbReference type="OrthoDB" id="9800283at2"/>
<evidence type="ECO:0000313" key="2">
    <source>
        <dbReference type="Proteomes" id="UP000036700"/>
    </source>
</evidence>